<dbReference type="GO" id="GO:0005524">
    <property type="term" value="F:ATP binding"/>
    <property type="evidence" value="ECO:0007669"/>
    <property type="project" value="UniProtKB-KW"/>
</dbReference>
<dbReference type="Proteomes" id="UP000030640">
    <property type="component" value="Unassembled WGS sequence"/>
</dbReference>
<dbReference type="AlphaFoldDB" id="W7A239"/>
<dbReference type="GO" id="GO:0005634">
    <property type="term" value="C:nucleus"/>
    <property type="evidence" value="ECO:0007669"/>
    <property type="project" value="TreeGrafter"/>
</dbReference>
<dbReference type="PANTHER" id="PTHR12755:SF3">
    <property type="entry name" value="POLYNUCLEOTIDE 5'-HYDROXYL-KINASE NOL9"/>
    <property type="match status" value="1"/>
</dbReference>
<dbReference type="EMBL" id="KI965477">
    <property type="protein sequence ID" value="EUD65735.1"/>
    <property type="molecule type" value="Genomic_DNA"/>
</dbReference>
<feature type="compositionally biased region" description="Basic and acidic residues" evidence="6">
    <location>
        <begin position="333"/>
        <end position="395"/>
    </location>
</feature>
<evidence type="ECO:0000256" key="3">
    <source>
        <dbReference type="ARBA" id="ARBA00022741"/>
    </source>
</evidence>
<dbReference type="InterPro" id="IPR027417">
    <property type="entry name" value="P-loop_NTPase"/>
</dbReference>
<evidence type="ECO:0000256" key="6">
    <source>
        <dbReference type="SAM" id="MobiDB-lite"/>
    </source>
</evidence>
<reference evidence="8 9" key="1">
    <citation type="submission" date="2013-02" db="EMBL/GenBank/DDBJ databases">
        <title>The Genome Sequence of Plasmodium inui San Antonio 1.</title>
        <authorList>
            <consortium name="The Broad Institute Genome Sequencing Platform"/>
            <consortium name="The Broad Institute Genome Sequencing Center for Infectious Disease"/>
            <person name="Neafsey D."/>
            <person name="Cheeseman I."/>
            <person name="Volkman S."/>
            <person name="Adams J."/>
            <person name="Walker B."/>
            <person name="Young S.K."/>
            <person name="Zeng Q."/>
            <person name="Gargeya S."/>
            <person name="Fitzgerald M."/>
            <person name="Haas B."/>
            <person name="Abouelleil A."/>
            <person name="Alvarado L."/>
            <person name="Arachchi H.M."/>
            <person name="Berlin A.M."/>
            <person name="Chapman S.B."/>
            <person name="Dewar J."/>
            <person name="Goldberg J."/>
            <person name="Griggs A."/>
            <person name="Gujja S."/>
            <person name="Hansen M."/>
            <person name="Howarth C."/>
            <person name="Imamovic A."/>
            <person name="Larimer J."/>
            <person name="McCowan C."/>
            <person name="Murphy C."/>
            <person name="Neiman D."/>
            <person name="Pearson M."/>
            <person name="Priest M."/>
            <person name="Roberts A."/>
            <person name="Saif S."/>
            <person name="Shea T."/>
            <person name="Sisk P."/>
            <person name="Sykes S."/>
            <person name="Wortman J."/>
            <person name="Nusbaum C."/>
            <person name="Birren B."/>
        </authorList>
    </citation>
    <scope>NUCLEOTIDE SEQUENCE [LARGE SCALE GENOMIC DNA]</scope>
    <source>
        <strain evidence="8 9">San Antonio 1</strain>
    </source>
</reference>
<keyword evidence="5" id="KW-0067">ATP-binding</keyword>
<dbReference type="VEuPathDB" id="PlasmoDB:C922_03983"/>
<evidence type="ECO:0000256" key="4">
    <source>
        <dbReference type="ARBA" id="ARBA00022777"/>
    </source>
</evidence>
<sequence length="1170" mass="136884">MCGSEDYLKCRVHFEYNLIESHDTVKKIREGHEYTFVHTKGGDEETRKKKIYLLGLNYDEWIFLRGNFRFRLLKGIAKFNGQVMKPSERYTNVRIPDFYPLFRLVVLNGSNVKYENNRFVLFAKDSKGCSCCGGEAKGEEETTNQGEALQGGEEVKVIHTNITKSRSDLTDSKQNKEPHEGSNTCARKCEKNCSLTECANNILQNYLYGLNILRRDSGKRKEFYEYVMNAERHDISTLASVHMMDIIGRENFLEKYPIIIAFEKKKDFLYHFANKNCEKKLNLSNLEQNNSPYIDTYQVSYILREFLRHIQIRKKYLVRDMLARASGKGSGHHSIETNLDGRHDIGKDGRQDDGKRDDTRNDKRGDHLSVPHEGEDKVVEKEVWEPKEEHTRDDASSGGEGGRTELPEFGTLTKFECWEFYKRNRINRKIHQFDYAYYKREKETSNIFSIMVMGEKGKGKSLLTMNLVNNLLNFHEKVYLVDIDVGQPIIGISGFLSIYKIKSPLYNYNFFEKKAKCVKKIFFGGCSIEENFRYYISCLEHLYFYLFHIYFEKKKRKRRVSNKMNECCYPVVINTFGWVENMGLLLLNLNIYLSNCNFIVQIDSLKCEENVKSKLSRQEFVSYLFNDFLLIRLGRRNDIYAILNLNNENVSPISEPFSLFNVISQYSHLKEHNFLFHKFDMSFEAEKIIHSNPFCDRSGNDVKAGECGAHVRDGNKVDVNTGQRGSGDFKADGHHRYNNIEVEDKERQKRIENQSGTKNHEIQFRSEEKYDYLKRRMKFFFGWNCVRVINFVSYKNILSHGNIHEILHRSEDCSIQARRLRWFRIFCYLFYKYKKIIFYSYSPSFGTTLRDRYRHLGAFSDGHSHRNSHRNWYGGISGGEMKELPTLHEEGDPRGDNKAAVLDKGLLNGRELLTNDKSLEEVCQDKIKNTVSECEGNQAKDTTKECSSQIYKLVRSNGPLFNCAIFNLKNIKLSSLIFNRHYFNLLPNGYFNASRFFFNNVICLCKDVNAGSSVSRNKRKWGGNHGALVGRYQMGERCEDNLEANRVDYYIDRLYINADFKNENRFIKEEYLRENNVQLVPLSENFTCLLTAYVKLIDNMRLIIYLPFWFHQFDLLSSVDTFVAGMQLAPRYMDDLINEYLFYYDVVTEKRVEMMNAPQVEIPTEGAPVC</sequence>
<accession>W7A239</accession>
<dbReference type="InterPro" id="IPR032319">
    <property type="entry name" value="CLP1_P"/>
</dbReference>
<proteinExistence type="inferred from homology"/>
<dbReference type="PANTHER" id="PTHR12755">
    <property type="entry name" value="CLEAVAGE/POLYADENYLATION FACTOR IA SUBUNIT CLP1P"/>
    <property type="match status" value="1"/>
</dbReference>
<dbReference type="Pfam" id="PF16575">
    <property type="entry name" value="CLP1_P"/>
    <property type="match status" value="1"/>
</dbReference>
<keyword evidence="3" id="KW-0547">Nucleotide-binding</keyword>
<evidence type="ECO:0000313" key="9">
    <source>
        <dbReference type="Proteomes" id="UP000030640"/>
    </source>
</evidence>
<organism evidence="8 9">
    <name type="scientific">Plasmodium inui San Antonio 1</name>
    <dbReference type="NCBI Taxonomy" id="1237626"/>
    <lineage>
        <taxon>Eukaryota</taxon>
        <taxon>Sar</taxon>
        <taxon>Alveolata</taxon>
        <taxon>Apicomplexa</taxon>
        <taxon>Aconoidasida</taxon>
        <taxon>Haemosporida</taxon>
        <taxon>Plasmodiidae</taxon>
        <taxon>Plasmodium</taxon>
        <taxon>Plasmodium (Plasmodium)</taxon>
    </lineage>
</organism>
<protein>
    <recommendedName>
        <fullName evidence="7">Clp1 P-loop domain-containing protein</fullName>
    </recommendedName>
</protein>
<dbReference type="RefSeq" id="XP_008817792.1">
    <property type="nucleotide sequence ID" value="XM_008819570.1"/>
</dbReference>
<keyword evidence="4" id="KW-0418">Kinase</keyword>
<evidence type="ECO:0000256" key="5">
    <source>
        <dbReference type="ARBA" id="ARBA00022840"/>
    </source>
</evidence>
<evidence type="ECO:0000259" key="7">
    <source>
        <dbReference type="Pfam" id="PF16575"/>
    </source>
</evidence>
<feature type="region of interest" description="Disordered" evidence="6">
    <location>
        <begin position="326"/>
        <end position="405"/>
    </location>
</feature>
<evidence type="ECO:0000313" key="8">
    <source>
        <dbReference type="EMBL" id="EUD65735.1"/>
    </source>
</evidence>
<keyword evidence="9" id="KW-1185">Reference proteome</keyword>
<evidence type="ECO:0000256" key="2">
    <source>
        <dbReference type="ARBA" id="ARBA00022679"/>
    </source>
</evidence>
<evidence type="ECO:0000256" key="1">
    <source>
        <dbReference type="ARBA" id="ARBA00011003"/>
    </source>
</evidence>
<name>W7A239_9APIC</name>
<comment type="similarity">
    <text evidence="1">Belongs to the Clp1 family. NOL9/GRC3 subfamily.</text>
</comment>
<keyword evidence="2" id="KW-0808">Transferase</keyword>
<dbReference type="GO" id="GO:0051731">
    <property type="term" value="F:polynucleotide 5'-hydroxyl-kinase activity"/>
    <property type="evidence" value="ECO:0007669"/>
    <property type="project" value="InterPro"/>
</dbReference>
<dbReference type="InterPro" id="IPR045116">
    <property type="entry name" value="Clp1/Grc3"/>
</dbReference>
<dbReference type="Gene3D" id="3.40.50.300">
    <property type="entry name" value="P-loop containing nucleotide triphosphate hydrolases"/>
    <property type="match status" value="1"/>
</dbReference>
<dbReference type="GeneID" id="20039257"/>
<dbReference type="GO" id="GO:0000448">
    <property type="term" value="P:cleavage in ITS2 between 5.8S rRNA and LSU-rRNA of tricistronic rRNA transcript (SSU-rRNA, 5.8S rRNA, LSU-rRNA)"/>
    <property type="evidence" value="ECO:0007669"/>
    <property type="project" value="TreeGrafter"/>
</dbReference>
<feature type="domain" description="Clp1 P-loop" evidence="7">
    <location>
        <begin position="454"/>
        <end position="620"/>
    </location>
</feature>
<dbReference type="OrthoDB" id="371733at2759"/>
<gene>
    <name evidence="8" type="ORF">C922_03983</name>
</gene>